<dbReference type="Proteomes" id="UP000645462">
    <property type="component" value="Unassembled WGS sequence"/>
</dbReference>
<dbReference type="Pfam" id="PF00027">
    <property type="entry name" value="cNMP_binding"/>
    <property type="match status" value="1"/>
</dbReference>
<accession>A0ABQ1KW23</accession>
<comment type="caution">
    <text evidence="2">The sequence shown here is derived from an EMBL/GenBank/DDBJ whole genome shotgun (WGS) entry which is preliminary data.</text>
</comment>
<keyword evidence="3" id="KW-1185">Reference proteome</keyword>
<evidence type="ECO:0000313" key="2">
    <source>
        <dbReference type="EMBL" id="GGC10314.1"/>
    </source>
</evidence>
<dbReference type="PROSITE" id="PS50042">
    <property type="entry name" value="CNMP_BINDING_3"/>
    <property type="match status" value="1"/>
</dbReference>
<proteinExistence type="predicted"/>
<gene>
    <name evidence="2" type="ORF">GCM10011363_28710</name>
</gene>
<dbReference type="SMART" id="SM00100">
    <property type="entry name" value="cNMP"/>
    <property type="match status" value="1"/>
</dbReference>
<reference evidence="3" key="1">
    <citation type="journal article" date="2019" name="Int. J. Syst. Evol. Microbiol.">
        <title>The Global Catalogue of Microorganisms (GCM) 10K type strain sequencing project: providing services to taxonomists for standard genome sequencing and annotation.</title>
        <authorList>
            <consortium name="The Broad Institute Genomics Platform"/>
            <consortium name="The Broad Institute Genome Sequencing Center for Infectious Disease"/>
            <person name="Wu L."/>
            <person name="Ma J."/>
        </authorList>
    </citation>
    <scope>NUCLEOTIDE SEQUENCE [LARGE SCALE GENOMIC DNA]</scope>
    <source>
        <strain evidence="3">CGMCC 1.12478</strain>
    </source>
</reference>
<dbReference type="CDD" id="cd00038">
    <property type="entry name" value="CAP_ED"/>
    <property type="match status" value="1"/>
</dbReference>
<protein>
    <recommendedName>
        <fullName evidence="1">Cyclic nucleotide-binding domain-containing protein</fullName>
    </recommendedName>
</protein>
<evidence type="ECO:0000259" key="1">
    <source>
        <dbReference type="PROSITE" id="PS50042"/>
    </source>
</evidence>
<feature type="domain" description="Cyclic nucleotide-binding" evidence="1">
    <location>
        <begin position="25"/>
        <end position="115"/>
    </location>
</feature>
<name>A0ABQ1KW23_9RHOB</name>
<dbReference type="InterPro" id="IPR014710">
    <property type="entry name" value="RmlC-like_jellyroll"/>
</dbReference>
<dbReference type="SUPFAM" id="SSF51206">
    <property type="entry name" value="cAMP-binding domain-like"/>
    <property type="match status" value="1"/>
</dbReference>
<evidence type="ECO:0000313" key="3">
    <source>
        <dbReference type="Proteomes" id="UP000645462"/>
    </source>
</evidence>
<organism evidence="2 3">
    <name type="scientific">Marivita lacus</name>
    <dbReference type="NCBI Taxonomy" id="1323742"/>
    <lineage>
        <taxon>Bacteria</taxon>
        <taxon>Pseudomonadati</taxon>
        <taxon>Pseudomonadota</taxon>
        <taxon>Alphaproteobacteria</taxon>
        <taxon>Rhodobacterales</taxon>
        <taxon>Roseobacteraceae</taxon>
        <taxon>Marivita</taxon>
    </lineage>
</organism>
<dbReference type="InterPro" id="IPR000595">
    <property type="entry name" value="cNMP-bd_dom"/>
</dbReference>
<sequence length="196" mass="21615">MHNPLLQRNATSHMIMIMQPSISLLFQDARDTRLASGQVLFAAGKSVTDIYMVRSGRVHLQRHTTHGAQMVLQNALPGAVIAEASAYSTRYHCDAVAAEESVVAGLPKARFLSALADEPALAESWSALLARSVQAARLRSEIRSLPRVADRLDAWLAEGNALPEKGRWQEMAAELGVTREALYRELSRRRTNNQSL</sequence>
<dbReference type="InterPro" id="IPR018490">
    <property type="entry name" value="cNMP-bd_dom_sf"/>
</dbReference>
<dbReference type="Gene3D" id="2.60.120.10">
    <property type="entry name" value="Jelly Rolls"/>
    <property type="match status" value="1"/>
</dbReference>
<dbReference type="EMBL" id="BMFC01000007">
    <property type="protein sequence ID" value="GGC10314.1"/>
    <property type="molecule type" value="Genomic_DNA"/>
</dbReference>